<dbReference type="GO" id="GO:0004175">
    <property type="term" value="F:endopeptidase activity"/>
    <property type="evidence" value="ECO:0007669"/>
    <property type="project" value="UniProtKB-ARBA"/>
</dbReference>
<evidence type="ECO:0000313" key="4">
    <source>
        <dbReference type="Proteomes" id="UP000246410"/>
    </source>
</evidence>
<proteinExistence type="predicted"/>
<feature type="transmembrane region" description="Helical" evidence="1">
    <location>
        <begin position="198"/>
        <end position="221"/>
    </location>
</feature>
<feature type="domain" description="CAAX prenyl protease 2/Lysostaphin resistance protein A-like" evidence="2">
    <location>
        <begin position="143"/>
        <end position="240"/>
    </location>
</feature>
<dbReference type="Pfam" id="PF02517">
    <property type="entry name" value="Rce1-like"/>
    <property type="match status" value="1"/>
</dbReference>
<dbReference type="AlphaFoldDB" id="A0A317NWJ6"/>
<dbReference type="GO" id="GO:0080120">
    <property type="term" value="P:CAAX-box protein maturation"/>
    <property type="evidence" value="ECO:0007669"/>
    <property type="project" value="UniProtKB-ARBA"/>
</dbReference>
<protein>
    <submittedName>
        <fullName evidence="3">Membrane protease YdiL (CAAX protease family)</fullName>
    </submittedName>
</protein>
<comment type="caution">
    <text evidence="3">The sequence shown here is derived from an EMBL/GenBank/DDBJ whole genome shotgun (WGS) entry which is preliminary data.</text>
</comment>
<evidence type="ECO:0000256" key="1">
    <source>
        <dbReference type="SAM" id="Phobius"/>
    </source>
</evidence>
<keyword evidence="1" id="KW-0812">Transmembrane</keyword>
<dbReference type="EMBL" id="QGTL01000002">
    <property type="protein sequence ID" value="PWV79611.1"/>
    <property type="molecule type" value="Genomic_DNA"/>
</dbReference>
<reference evidence="3 4" key="1">
    <citation type="submission" date="2018-05" db="EMBL/GenBank/DDBJ databases">
        <title>Genomic Encyclopedia of Type Strains, Phase IV (KMG-IV): sequencing the most valuable type-strain genomes for metagenomic binning, comparative biology and taxonomic classification.</title>
        <authorList>
            <person name="Goeker M."/>
        </authorList>
    </citation>
    <scope>NUCLEOTIDE SEQUENCE [LARGE SCALE GENOMIC DNA]</scope>
    <source>
        <strain evidence="3 4">DSM 44717</strain>
    </source>
</reference>
<keyword evidence="4" id="KW-1185">Reference proteome</keyword>
<sequence>MCARCSRGKVGRVSSADIDLAASDRAAAVRAPAAARVWLALGVYVLSTLAASGILLAVQRPSGIDPAALSLVQFGPAVGALVTWLMFRRTVVRVLPTAVSRRWVGVNLAGIVAVCVAYWLLITGAAVVSGTAIVGPAAVGGVPFVVFVVLQFVGAGGEEVGWRGVMQPMLESRMAKAAAVSVTGVTWALWHVQAFTAGAVVTVCFFVATMAFAVVLGYLGTGSCWQRVLVAAVGHGLINVAGYLLAGDSTLDRPQIVFVAVAAVLVAAGSMGIRALGRSRPSA</sequence>
<keyword evidence="3" id="KW-0378">Hydrolase</keyword>
<feature type="transmembrane region" description="Helical" evidence="1">
    <location>
        <begin position="37"/>
        <end position="58"/>
    </location>
</feature>
<feature type="transmembrane region" description="Helical" evidence="1">
    <location>
        <begin position="133"/>
        <end position="153"/>
    </location>
</feature>
<feature type="transmembrane region" description="Helical" evidence="1">
    <location>
        <begin position="228"/>
        <end position="246"/>
    </location>
</feature>
<name>A0A317NWJ6_9NOCA</name>
<organism evidence="3 4">
    <name type="scientific">Nocardia neocaledoniensis</name>
    <dbReference type="NCBI Taxonomy" id="236511"/>
    <lineage>
        <taxon>Bacteria</taxon>
        <taxon>Bacillati</taxon>
        <taxon>Actinomycetota</taxon>
        <taxon>Actinomycetes</taxon>
        <taxon>Mycobacteriales</taxon>
        <taxon>Nocardiaceae</taxon>
        <taxon>Nocardia</taxon>
    </lineage>
</organism>
<accession>A0A317NWJ6</accession>
<keyword evidence="3" id="KW-0645">Protease</keyword>
<feature type="transmembrane region" description="Helical" evidence="1">
    <location>
        <begin position="70"/>
        <end position="87"/>
    </location>
</feature>
<evidence type="ECO:0000313" key="3">
    <source>
        <dbReference type="EMBL" id="PWV79611.1"/>
    </source>
</evidence>
<gene>
    <name evidence="3" type="ORF">DFR69_102676</name>
</gene>
<dbReference type="GO" id="GO:0006508">
    <property type="term" value="P:proteolysis"/>
    <property type="evidence" value="ECO:0007669"/>
    <property type="project" value="UniProtKB-KW"/>
</dbReference>
<keyword evidence="1" id="KW-1133">Transmembrane helix</keyword>
<keyword evidence="1" id="KW-0472">Membrane</keyword>
<dbReference type="Proteomes" id="UP000246410">
    <property type="component" value="Unassembled WGS sequence"/>
</dbReference>
<feature type="transmembrane region" description="Helical" evidence="1">
    <location>
        <begin position="108"/>
        <end position="127"/>
    </location>
</feature>
<feature type="transmembrane region" description="Helical" evidence="1">
    <location>
        <begin position="258"/>
        <end position="277"/>
    </location>
</feature>
<evidence type="ECO:0000259" key="2">
    <source>
        <dbReference type="Pfam" id="PF02517"/>
    </source>
</evidence>
<feature type="transmembrane region" description="Helical" evidence="1">
    <location>
        <begin position="174"/>
        <end position="192"/>
    </location>
</feature>
<dbReference type="InterPro" id="IPR003675">
    <property type="entry name" value="Rce1/LyrA-like_dom"/>
</dbReference>